<dbReference type="InterPro" id="IPR001867">
    <property type="entry name" value="OmpR/PhoB-type_DNA-bd"/>
</dbReference>
<evidence type="ECO:0000256" key="2">
    <source>
        <dbReference type="ARBA" id="ARBA00023125"/>
    </source>
</evidence>
<protein>
    <submittedName>
        <fullName evidence="5">AfsR/SARP family transcriptional regulator</fullName>
    </submittedName>
</protein>
<dbReference type="InterPro" id="IPR005158">
    <property type="entry name" value="BTAD"/>
</dbReference>
<dbReference type="SUPFAM" id="SSF52540">
    <property type="entry name" value="P-loop containing nucleoside triphosphate hydrolases"/>
    <property type="match status" value="1"/>
</dbReference>
<evidence type="ECO:0000256" key="1">
    <source>
        <dbReference type="ARBA" id="ARBA00005820"/>
    </source>
</evidence>
<feature type="domain" description="OmpR/PhoB-type" evidence="4">
    <location>
        <begin position="13"/>
        <end position="114"/>
    </location>
</feature>
<dbReference type="Pfam" id="PF00486">
    <property type="entry name" value="Trans_reg_C"/>
    <property type="match status" value="1"/>
</dbReference>
<reference evidence="5 6" key="1">
    <citation type="submission" date="2019-11" db="EMBL/GenBank/DDBJ databases">
        <authorList>
            <person name="Jiang L.-Q."/>
        </authorList>
    </citation>
    <scope>NUCLEOTIDE SEQUENCE [LARGE SCALE GENOMIC DNA]</scope>
    <source>
        <strain evidence="5 6">YIM 132087</strain>
    </source>
</reference>
<gene>
    <name evidence="5" type="ORF">GIS00_19910</name>
</gene>
<comment type="similarity">
    <text evidence="1">Belongs to the AfsR/DnrI/RedD regulatory family.</text>
</comment>
<proteinExistence type="inferred from homology"/>
<dbReference type="SUPFAM" id="SSF48452">
    <property type="entry name" value="TPR-like"/>
    <property type="match status" value="2"/>
</dbReference>
<keyword evidence="2 3" id="KW-0238">DNA-binding</keyword>
<dbReference type="Gene3D" id="1.25.40.10">
    <property type="entry name" value="Tetratricopeptide repeat domain"/>
    <property type="match status" value="2"/>
</dbReference>
<dbReference type="InterPro" id="IPR036388">
    <property type="entry name" value="WH-like_DNA-bd_sf"/>
</dbReference>
<dbReference type="GO" id="GO:0006355">
    <property type="term" value="P:regulation of DNA-templated transcription"/>
    <property type="evidence" value="ECO:0007669"/>
    <property type="project" value="InterPro"/>
</dbReference>
<dbReference type="GO" id="GO:0000160">
    <property type="term" value="P:phosphorelay signal transduction system"/>
    <property type="evidence" value="ECO:0007669"/>
    <property type="project" value="InterPro"/>
</dbReference>
<evidence type="ECO:0000256" key="3">
    <source>
        <dbReference type="PROSITE-ProRule" id="PRU01091"/>
    </source>
</evidence>
<evidence type="ECO:0000313" key="5">
    <source>
        <dbReference type="EMBL" id="MTD16208.1"/>
    </source>
</evidence>
<name>A0A7K1FPY2_9ACTN</name>
<dbReference type="CDD" id="cd15831">
    <property type="entry name" value="BTAD"/>
    <property type="match status" value="1"/>
</dbReference>
<evidence type="ECO:0000259" key="4">
    <source>
        <dbReference type="PROSITE" id="PS51755"/>
    </source>
</evidence>
<dbReference type="InterPro" id="IPR011990">
    <property type="entry name" value="TPR-like_helical_dom_sf"/>
</dbReference>
<dbReference type="Gene3D" id="1.10.10.10">
    <property type="entry name" value="Winged helix-like DNA-binding domain superfamily/Winged helix DNA-binding domain"/>
    <property type="match status" value="1"/>
</dbReference>
<dbReference type="Pfam" id="PF03704">
    <property type="entry name" value="BTAD"/>
    <property type="match status" value="1"/>
</dbReference>
<dbReference type="SMART" id="SM00862">
    <property type="entry name" value="Trans_reg_C"/>
    <property type="match status" value="1"/>
</dbReference>
<dbReference type="InterPro" id="IPR027417">
    <property type="entry name" value="P-loop_NTPase"/>
</dbReference>
<dbReference type="Gene3D" id="3.40.50.300">
    <property type="entry name" value="P-loop containing nucleotide triphosphate hydrolases"/>
    <property type="match status" value="1"/>
</dbReference>
<dbReference type="PANTHER" id="PTHR47691">
    <property type="entry name" value="REGULATOR-RELATED"/>
    <property type="match status" value="1"/>
</dbReference>
<keyword evidence="6" id="KW-1185">Reference proteome</keyword>
<dbReference type="AlphaFoldDB" id="A0A7K1FPY2"/>
<dbReference type="EMBL" id="WLYK01000008">
    <property type="protein sequence ID" value="MTD16208.1"/>
    <property type="molecule type" value="Genomic_DNA"/>
</dbReference>
<dbReference type="GO" id="GO:0003677">
    <property type="term" value="F:DNA binding"/>
    <property type="evidence" value="ECO:0007669"/>
    <property type="project" value="UniProtKB-UniRule"/>
</dbReference>
<dbReference type="Proteomes" id="UP000460221">
    <property type="component" value="Unassembled WGS sequence"/>
</dbReference>
<dbReference type="SMART" id="SM01043">
    <property type="entry name" value="BTAD"/>
    <property type="match status" value="1"/>
</dbReference>
<dbReference type="Pfam" id="PF13481">
    <property type="entry name" value="AAA_25"/>
    <property type="match status" value="1"/>
</dbReference>
<evidence type="ECO:0000313" key="6">
    <source>
        <dbReference type="Proteomes" id="UP000460221"/>
    </source>
</evidence>
<dbReference type="PANTHER" id="PTHR47691:SF3">
    <property type="entry name" value="HTH-TYPE TRANSCRIPTIONAL REGULATOR RV0890C-RELATED"/>
    <property type="match status" value="1"/>
</dbReference>
<dbReference type="PROSITE" id="PS51755">
    <property type="entry name" value="OMPR_PHOB"/>
    <property type="match status" value="1"/>
</dbReference>
<dbReference type="InterPro" id="IPR016032">
    <property type="entry name" value="Sig_transdc_resp-reg_C-effctor"/>
</dbReference>
<sequence length="1098" mass="117307">MPGWLRCGNRIGRGIWDSGPVPAALRIAVLGPVEVTLAGSPTTVAGTRLRRLLLRLAVDPGAVVGAGELTDAVWPEDRPADAGNALQTLVSRLRRAFGDTGAVLQLSGGYRLDLDPEDVDAVRFGRLAVAGHAALVSGDPSGAAEALREADRLWRGEPYLDAAGSDFAERAVARLVDVRLDALADLFQAELELDRAAEIVGRLEAVAADELLRERFTALLMSALAALGRTAEALAAYERLRRHLADELGVDPGPEVQARHLALLRGEPTPDQRRGPATNLRSEFTSFLGREAELERVSSLIAEHRLTTIVGPGGAGKTRLAGQAALPLADRLRSGVWMVELAPVGEAEGVPVAVLDALGARAARLMEPVNRDIPQRDSRQRLLTQLHDADCLLVMDNCEHLLEPAAQLIAEILARCPGVRVLATSREPLGIVGEALCVVPPLALPAEGADVASALGSPAVQLLVERASAVSADFAVDDATVADIVRVVRRLDGMPLAIELAAARLRLLPISEIAVRLGDRFRLLSGGNRAALPRHRTLRAVVEWSWDLLGDDERLLAERLAVFPAGATPPAAAEVCGRDGLDPADVPDLLLALADKSLLQPSGPGVRYRMLETIREYGVEQLVLRGEVTEVRDAHARYFRELVAEQDPLLRTADQLPALATFAAERENILVALRHLGDSGAVSEMLDMVLGLFWYWTLIGSHSEAAVWADFVLDATTGSHDPRRVLLEAGRVVTMVAGGADPDPDVNGPARGWQIWQPKLVEVVDKLVEVGSDWDHPMAQLMTPVLAYFAGDEDRGKVLADKVLADGDLWVRSALLTMRAGFAENYGAIDDMLADAQAGYEGFVQIGDRWGMASALSTRGVAHLMEGDHERAAADLHLALEYQQMIGATDDDLMLRMRIADLRWRAGDLDGALEEIRAARALRDGQPAYVERMWFLEATEASLVLASGRVDEAVALMTRLRAAIAGQGRDHPMYGHMAAILGATAATISAAAGDLDTASADLRLAYREGVPTHDQPVIAAVGVAIAGYFLALGDASRSARALGASARIRGSDNAGDPAVVDVRTRLLAVLASDVFDRLYADGKSLDLPAAIALLDPSA</sequence>
<organism evidence="5 6">
    <name type="scientific">Nakamurella alba</name>
    <dbReference type="NCBI Taxonomy" id="2665158"/>
    <lineage>
        <taxon>Bacteria</taxon>
        <taxon>Bacillati</taxon>
        <taxon>Actinomycetota</taxon>
        <taxon>Actinomycetes</taxon>
        <taxon>Nakamurellales</taxon>
        <taxon>Nakamurellaceae</taxon>
        <taxon>Nakamurella</taxon>
    </lineage>
</organism>
<accession>A0A7K1FPY2</accession>
<feature type="DNA-binding region" description="OmpR/PhoB-type" evidence="3">
    <location>
        <begin position="13"/>
        <end position="114"/>
    </location>
</feature>
<comment type="caution">
    <text evidence="5">The sequence shown here is derived from an EMBL/GenBank/DDBJ whole genome shotgun (WGS) entry which is preliminary data.</text>
</comment>
<dbReference type="SUPFAM" id="SSF46894">
    <property type="entry name" value="C-terminal effector domain of the bipartite response regulators"/>
    <property type="match status" value="1"/>
</dbReference>